<evidence type="ECO:0000313" key="4">
    <source>
        <dbReference type="Proteomes" id="UP001566132"/>
    </source>
</evidence>
<dbReference type="Proteomes" id="UP001566132">
    <property type="component" value="Unassembled WGS sequence"/>
</dbReference>
<feature type="compositionally biased region" description="Basic and acidic residues" evidence="1">
    <location>
        <begin position="216"/>
        <end position="226"/>
    </location>
</feature>
<accession>A0ABD1E626</accession>
<keyword evidence="4" id="KW-1185">Reference proteome</keyword>
<dbReference type="AlphaFoldDB" id="A0ABD1E626"/>
<organism evidence="3 4">
    <name type="scientific">Hypothenemus hampei</name>
    <name type="common">Coffee berry borer</name>
    <dbReference type="NCBI Taxonomy" id="57062"/>
    <lineage>
        <taxon>Eukaryota</taxon>
        <taxon>Metazoa</taxon>
        <taxon>Ecdysozoa</taxon>
        <taxon>Arthropoda</taxon>
        <taxon>Hexapoda</taxon>
        <taxon>Insecta</taxon>
        <taxon>Pterygota</taxon>
        <taxon>Neoptera</taxon>
        <taxon>Endopterygota</taxon>
        <taxon>Coleoptera</taxon>
        <taxon>Polyphaga</taxon>
        <taxon>Cucujiformia</taxon>
        <taxon>Curculionidae</taxon>
        <taxon>Scolytinae</taxon>
        <taxon>Hypothenemus</taxon>
    </lineage>
</organism>
<keyword evidence="2" id="KW-0732">Signal</keyword>
<comment type="caution">
    <text evidence="3">The sequence shown here is derived from an EMBL/GenBank/DDBJ whole genome shotgun (WGS) entry which is preliminary data.</text>
</comment>
<sequence>MRSRVPFLSVKWVYLYIVDACIPDSCIPDNMVLGEFTSQSIGVNIEADERDCLILKLQQKIVLLEKRQEHIGKLFSDEQLKKIEGSKRRLKWKVEDISKAIVIYSAGPRAYSLLLCFIKMAVNPKNVLKLLQMTFIQPQYNVESAISENERALCLQIESLLKDAMSDCLFVETHEELIFEDKEHEDLCSLSHPLAIDEDDSENVPYEETNGNSSSSEDKNITLEYK</sequence>
<evidence type="ECO:0000256" key="2">
    <source>
        <dbReference type="SAM" id="SignalP"/>
    </source>
</evidence>
<gene>
    <name evidence="3" type="ORF">ABEB36_012793</name>
</gene>
<evidence type="ECO:0000313" key="3">
    <source>
        <dbReference type="EMBL" id="KAL1490049.1"/>
    </source>
</evidence>
<dbReference type="EMBL" id="JBDJPC010000010">
    <property type="protein sequence ID" value="KAL1490049.1"/>
    <property type="molecule type" value="Genomic_DNA"/>
</dbReference>
<proteinExistence type="predicted"/>
<feature type="region of interest" description="Disordered" evidence="1">
    <location>
        <begin position="198"/>
        <end position="226"/>
    </location>
</feature>
<protein>
    <submittedName>
        <fullName evidence="3">Uncharacterized protein</fullName>
    </submittedName>
</protein>
<feature type="chain" id="PRO_5044785213" evidence="2">
    <location>
        <begin position="21"/>
        <end position="226"/>
    </location>
</feature>
<feature type="signal peptide" evidence="2">
    <location>
        <begin position="1"/>
        <end position="20"/>
    </location>
</feature>
<evidence type="ECO:0000256" key="1">
    <source>
        <dbReference type="SAM" id="MobiDB-lite"/>
    </source>
</evidence>
<reference evidence="3 4" key="1">
    <citation type="submission" date="2024-05" db="EMBL/GenBank/DDBJ databases">
        <title>Genetic variation in Jamaican populations of the coffee berry borer (Hypothenemus hampei).</title>
        <authorList>
            <person name="Errbii M."/>
            <person name="Myrie A."/>
        </authorList>
    </citation>
    <scope>NUCLEOTIDE SEQUENCE [LARGE SCALE GENOMIC DNA]</scope>
    <source>
        <strain evidence="3">JA-Hopewell-2020-01-JO</strain>
        <tissue evidence="3">Whole body</tissue>
    </source>
</reference>
<name>A0ABD1E626_HYPHA</name>